<evidence type="ECO:0000256" key="1">
    <source>
        <dbReference type="SAM" id="Phobius"/>
    </source>
</evidence>
<feature type="transmembrane region" description="Helical" evidence="1">
    <location>
        <begin position="326"/>
        <end position="345"/>
    </location>
</feature>
<keyword evidence="1" id="KW-1133">Transmembrane helix</keyword>
<keyword evidence="3" id="KW-1185">Reference proteome</keyword>
<keyword evidence="1" id="KW-0812">Transmembrane</keyword>
<dbReference type="AlphaFoldDB" id="A0A345Z4N9"/>
<evidence type="ECO:0000313" key="2">
    <source>
        <dbReference type="EMBL" id="AXK51568.1"/>
    </source>
</evidence>
<dbReference type="Proteomes" id="UP000254792">
    <property type="component" value="Chromosome"/>
</dbReference>
<dbReference type="KEGG" id="salx:SALLE_v1c08980"/>
<dbReference type="RefSeq" id="WP_115558461.1">
    <property type="nucleotide sequence ID" value="NZ_CP031376.1"/>
</dbReference>
<keyword evidence="1" id="KW-0472">Membrane</keyword>
<organism evidence="2 3">
    <name type="scientific">Spiroplasma alleghenense</name>
    <dbReference type="NCBI Taxonomy" id="216931"/>
    <lineage>
        <taxon>Bacteria</taxon>
        <taxon>Bacillati</taxon>
        <taxon>Mycoplasmatota</taxon>
        <taxon>Mollicutes</taxon>
        <taxon>Entomoplasmatales</taxon>
        <taxon>Spiroplasmataceae</taxon>
        <taxon>Spiroplasma</taxon>
    </lineage>
</organism>
<accession>A0A345Z4N9</accession>
<name>A0A345Z4N9_9MOLU</name>
<feature type="transmembrane region" description="Helical" evidence="1">
    <location>
        <begin position="276"/>
        <end position="298"/>
    </location>
</feature>
<feature type="transmembrane region" description="Helical" evidence="1">
    <location>
        <begin position="365"/>
        <end position="383"/>
    </location>
</feature>
<protein>
    <recommendedName>
        <fullName evidence="4">Transmembrane protein</fullName>
    </recommendedName>
</protein>
<evidence type="ECO:0008006" key="4">
    <source>
        <dbReference type="Google" id="ProtNLM"/>
    </source>
</evidence>
<sequence>MKNISNKRKIMMAVFGSIIIVTSSSAILANSLSRRNELSIKLSNNYEFTKSKLVRERFLKANIPSEMTEDYLNELEKIKLLPNYYSNIGGSDFLDSNFAIQNEISSRLVTENYSEKKVRMEIGFVKDILIQNVLAYENITDRENYKDLSRIEFFKYNFEEWSNLNQIDKYKLIYDYSKSVEDVLTTSQELKELKKKILLRKIENNLNIISSNKIRINEIDDLTKNLGGEIKKLKIEKENIESVLSEIDKLIKFLGFAKAAALAEMIISEIAGTATVALNALSIFLPIFVASALASSLIHKGTALAYEASVDLMGQKFEKTYYDLKILYTLVPLVFTLPSTINKLWNITNNFSSYVKDAAKTIDRSIALLTVVTTLYTMITMGIQWENMNSDFNGIINELNSEKNISAKKDLEKIDEKITEINYESSKLFRESSDLKINNLEMESLNRGFEDEINYLETEFSNIDQIFSNGNIVRINKVSEVKEANSHLYSDAELIEKFLKLKSKLAQQLEIKKNKLNSFRIEYSYSDRNYWNDIFDNIYEQKISKLVNVLER</sequence>
<evidence type="ECO:0000313" key="3">
    <source>
        <dbReference type="Proteomes" id="UP000254792"/>
    </source>
</evidence>
<proteinExistence type="predicted"/>
<dbReference type="EMBL" id="CP031376">
    <property type="protein sequence ID" value="AXK51568.1"/>
    <property type="molecule type" value="Genomic_DNA"/>
</dbReference>
<gene>
    <name evidence="2" type="ORF">SALLE_v1c08980</name>
</gene>
<reference evidence="2 3" key="1">
    <citation type="submission" date="2018-07" db="EMBL/GenBank/DDBJ databases">
        <title>Complete genome sequence of Spiroplasma alleghenense PLHS-1 (ATCC 51752).</title>
        <authorList>
            <person name="Chou L."/>
            <person name="Lee T.-Y."/>
            <person name="Tsai Y.-M."/>
            <person name="Kuo C.-H."/>
        </authorList>
    </citation>
    <scope>NUCLEOTIDE SEQUENCE [LARGE SCALE GENOMIC DNA]</scope>
    <source>
        <strain evidence="2 3">PLHS-1</strain>
    </source>
</reference>